<keyword evidence="7" id="KW-0256">Endoplasmic reticulum</keyword>
<dbReference type="Gene3D" id="1.10.630.10">
    <property type="entry name" value="Cytochrome P450"/>
    <property type="match status" value="1"/>
</dbReference>
<dbReference type="PROSITE" id="PS00086">
    <property type="entry name" value="CYTOCHROME_P450"/>
    <property type="match status" value="1"/>
</dbReference>
<evidence type="ECO:0000313" key="15">
    <source>
        <dbReference type="EMBL" id="JAQ09343.1"/>
    </source>
</evidence>
<comment type="similarity">
    <text evidence="4 14">Belongs to the cytochrome P450 family.</text>
</comment>
<keyword evidence="12" id="KW-0472">Membrane</keyword>
<reference evidence="15" key="1">
    <citation type="journal article" date="2016" name="Gigascience">
        <title>De novo construction of an expanded transcriptome assembly for the western tarnished plant bug, Lygus hesperus.</title>
        <authorList>
            <person name="Tassone E.E."/>
            <person name="Geib S.M."/>
            <person name="Hall B."/>
            <person name="Fabrick J.A."/>
            <person name="Brent C.S."/>
            <person name="Hull J.J."/>
        </authorList>
    </citation>
    <scope>NUCLEOTIDE SEQUENCE</scope>
</reference>
<accession>A0A146LMY4</accession>
<dbReference type="CDD" id="cd11056">
    <property type="entry name" value="CYP6-like"/>
    <property type="match status" value="1"/>
</dbReference>
<evidence type="ECO:0000256" key="3">
    <source>
        <dbReference type="ARBA" id="ARBA00004406"/>
    </source>
</evidence>
<feature type="binding site" description="axial binding residue" evidence="13">
    <location>
        <position position="433"/>
    </location>
    <ligand>
        <name>heme</name>
        <dbReference type="ChEBI" id="CHEBI:30413"/>
    </ligand>
    <ligandPart>
        <name>Fe</name>
        <dbReference type="ChEBI" id="CHEBI:18248"/>
    </ligandPart>
</feature>
<evidence type="ECO:0000256" key="12">
    <source>
        <dbReference type="ARBA" id="ARBA00023136"/>
    </source>
</evidence>
<keyword evidence="8" id="KW-0492">Microsome</keyword>
<protein>
    <submittedName>
        <fullName evidence="15">Cytochrome P450 6k1</fullName>
    </submittedName>
</protein>
<evidence type="ECO:0000256" key="11">
    <source>
        <dbReference type="ARBA" id="ARBA00023033"/>
    </source>
</evidence>
<dbReference type="PANTHER" id="PTHR24292:SF104">
    <property type="entry name" value="CYTOCHROME P450 308A1-RELATED"/>
    <property type="match status" value="1"/>
</dbReference>
<dbReference type="GO" id="GO:0016705">
    <property type="term" value="F:oxidoreductase activity, acting on paired donors, with incorporation or reduction of molecular oxygen"/>
    <property type="evidence" value="ECO:0007669"/>
    <property type="project" value="InterPro"/>
</dbReference>
<evidence type="ECO:0000256" key="9">
    <source>
        <dbReference type="ARBA" id="ARBA00023002"/>
    </source>
</evidence>
<dbReference type="InterPro" id="IPR002401">
    <property type="entry name" value="Cyt_P450_E_grp-I"/>
</dbReference>
<dbReference type="InterPro" id="IPR036396">
    <property type="entry name" value="Cyt_P450_sf"/>
</dbReference>
<evidence type="ECO:0000256" key="6">
    <source>
        <dbReference type="ARBA" id="ARBA00022723"/>
    </source>
</evidence>
<dbReference type="PRINTS" id="PR00463">
    <property type="entry name" value="EP450I"/>
</dbReference>
<dbReference type="PANTHER" id="PTHR24292">
    <property type="entry name" value="CYTOCHROME P450"/>
    <property type="match status" value="1"/>
</dbReference>
<evidence type="ECO:0000256" key="10">
    <source>
        <dbReference type="ARBA" id="ARBA00023004"/>
    </source>
</evidence>
<comment type="subcellular location">
    <subcellularLocation>
        <location evidence="3">Endoplasmic reticulum membrane</location>
        <topology evidence="3">Peripheral membrane protein</topology>
    </subcellularLocation>
    <subcellularLocation>
        <location evidence="2">Microsome membrane</location>
        <topology evidence="2">Peripheral membrane protein</topology>
    </subcellularLocation>
</comment>
<dbReference type="GO" id="GO:0020037">
    <property type="term" value="F:heme binding"/>
    <property type="evidence" value="ECO:0007669"/>
    <property type="project" value="InterPro"/>
</dbReference>
<gene>
    <name evidence="15" type="primary">CYP6K1_6</name>
    <name evidence="15" type="ORF">g.65248</name>
</gene>
<keyword evidence="9 14" id="KW-0560">Oxidoreductase</keyword>
<dbReference type="Pfam" id="PF00067">
    <property type="entry name" value="p450"/>
    <property type="match status" value="1"/>
</dbReference>
<dbReference type="InterPro" id="IPR050476">
    <property type="entry name" value="Insect_CytP450_Detox"/>
</dbReference>
<dbReference type="GO" id="GO:0005789">
    <property type="term" value="C:endoplasmic reticulum membrane"/>
    <property type="evidence" value="ECO:0007669"/>
    <property type="project" value="UniProtKB-SubCell"/>
</dbReference>
<dbReference type="GO" id="GO:0004497">
    <property type="term" value="F:monooxygenase activity"/>
    <property type="evidence" value="ECO:0007669"/>
    <property type="project" value="UniProtKB-KW"/>
</dbReference>
<dbReference type="SUPFAM" id="SSF48264">
    <property type="entry name" value="Cytochrome P450"/>
    <property type="match status" value="1"/>
</dbReference>
<sequence length="488" mass="56868">MLFLVLLATLGILILVYDKYKLRYWDRRGVKSVHGVPFFGHWLPVVLATKFAGVVYTEMYRLFNKERYFGVYEFHRPVLVLRDTKLIQDVLVKNFSHFSDHPNWIFDDRTFLRYSVLRLNGNFWRAVRYKFTPTFTGNMMDSAFKRLLKSAPIDVNEGVLETREIINKYAADAIASYFATTIVNKNEFQKTMRKMFDMPVLRYMEVLIVEHFPKLAKILGAQFVRSDDSIVFEEIMRELTRGPSEFRKLMLEIMNEGLIEMKAKDFDATGEGGNVFKYVATEELMLGQVAQFIAGGLDTTGNTMAFIAYDLAKHPEAQKAARLQIQTVLAKHGGQWSYDAVKELTYLQNVIYESTRLHPVLPFLFRDVTKDYTLDDGLILRRGDKIVIPSIALQMDPDYYPEPEKFKPERWEEIREARNNFTWLPFGDGPRQCLGMRFAFMEMKFAFAKILLDYDLSLGEEQEDPPKLHPRTFLTQIDGPLLINYKKL</sequence>
<evidence type="ECO:0000256" key="4">
    <source>
        <dbReference type="ARBA" id="ARBA00010617"/>
    </source>
</evidence>
<organism evidence="15">
    <name type="scientific">Lygus hesperus</name>
    <name type="common">Western plant bug</name>
    <dbReference type="NCBI Taxonomy" id="30085"/>
    <lineage>
        <taxon>Eukaryota</taxon>
        <taxon>Metazoa</taxon>
        <taxon>Ecdysozoa</taxon>
        <taxon>Arthropoda</taxon>
        <taxon>Hexapoda</taxon>
        <taxon>Insecta</taxon>
        <taxon>Pterygota</taxon>
        <taxon>Neoptera</taxon>
        <taxon>Paraneoptera</taxon>
        <taxon>Hemiptera</taxon>
        <taxon>Heteroptera</taxon>
        <taxon>Panheteroptera</taxon>
        <taxon>Cimicomorpha</taxon>
        <taxon>Miridae</taxon>
        <taxon>Mirini</taxon>
        <taxon>Lygus</taxon>
    </lineage>
</organism>
<evidence type="ECO:0000256" key="2">
    <source>
        <dbReference type="ARBA" id="ARBA00004174"/>
    </source>
</evidence>
<evidence type="ECO:0000256" key="8">
    <source>
        <dbReference type="ARBA" id="ARBA00022848"/>
    </source>
</evidence>
<evidence type="ECO:0000256" key="14">
    <source>
        <dbReference type="RuleBase" id="RU000461"/>
    </source>
</evidence>
<evidence type="ECO:0000256" key="13">
    <source>
        <dbReference type="PIRSR" id="PIRSR602401-1"/>
    </source>
</evidence>
<name>A0A146LMY4_LYGHE</name>
<proteinExistence type="inferred from homology"/>
<evidence type="ECO:0000256" key="1">
    <source>
        <dbReference type="ARBA" id="ARBA00001971"/>
    </source>
</evidence>
<dbReference type="GO" id="GO:0005506">
    <property type="term" value="F:iron ion binding"/>
    <property type="evidence" value="ECO:0007669"/>
    <property type="project" value="InterPro"/>
</dbReference>
<keyword evidence="6 13" id="KW-0479">Metal-binding</keyword>
<dbReference type="InterPro" id="IPR017972">
    <property type="entry name" value="Cyt_P450_CS"/>
</dbReference>
<dbReference type="InterPro" id="IPR001128">
    <property type="entry name" value="Cyt_P450"/>
</dbReference>
<dbReference type="AlphaFoldDB" id="A0A146LMY4"/>
<keyword evidence="10 13" id="KW-0408">Iron</keyword>
<dbReference type="PRINTS" id="PR00385">
    <property type="entry name" value="P450"/>
</dbReference>
<keyword evidence="11 14" id="KW-0503">Monooxygenase</keyword>
<evidence type="ECO:0000256" key="5">
    <source>
        <dbReference type="ARBA" id="ARBA00022617"/>
    </source>
</evidence>
<evidence type="ECO:0000256" key="7">
    <source>
        <dbReference type="ARBA" id="ARBA00022824"/>
    </source>
</evidence>
<dbReference type="EMBL" id="GDHC01009286">
    <property type="protein sequence ID" value="JAQ09343.1"/>
    <property type="molecule type" value="Transcribed_RNA"/>
</dbReference>
<keyword evidence="5 13" id="KW-0349">Heme</keyword>
<comment type="cofactor">
    <cofactor evidence="1 13">
        <name>heme</name>
        <dbReference type="ChEBI" id="CHEBI:30413"/>
    </cofactor>
</comment>